<keyword evidence="3" id="KW-1185">Reference proteome</keyword>
<evidence type="ECO:0000256" key="1">
    <source>
        <dbReference type="SAM" id="MobiDB-lite"/>
    </source>
</evidence>
<protein>
    <submittedName>
        <fullName evidence="2">Uncharacterized protein</fullName>
    </submittedName>
</protein>
<feature type="compositionally biased region" description="Basic and acidic residues" evidence="1">
    <location>
        <begin position="12"/>
        <end position="23"/>
    </location>
</feature>
<reference evidence="2" key="1">
    <citation type="submission" date="2019-06" db="EMBL/GenBank/DDBJ databases">
        <authorList>
            <person name="Gan P."/>
            <person name="Shirasu K."/>
        </authorList>
    </citation>
    <scope>NUCLEOTIDE SEQUENCE [LARGE SCALE GENOMIC DNA]</scope>
    <source>
        <strain evidence="2">CAD2</strain>
    </source>
</reference>
<proteinExistence type="predicted"/>
<dbReference type="Proteomes" id="UP000711996">
    <property type="component" value="Unassembled WGS sequence"/>
</dbReference>
<gene>
    <name evidence="2" type="ORF">CGCSCA2_v014911</name>
</gene>
<dbReference type="AlphaFoldDB" id="A0A9P5BP37"/>
<sequence>MQITSPFSTMHACRETETQDRARVGGMYDRNSQIPLRLCAAQHSKTSPPSLVTSGVRLPSCRCTGLWEPLGTKAAALRRRGLSQCQPSKYQTGTINPHQPEISRRASFLVCGNP</sequence>
<feature type="region of interest" description="Disordered" evidence="1">
    <location>
        <begin position="1"/>
        <end position="24"/>
    </location>
</feature>
<accession>A0A9P5BP37</accession>
<name>A0A9P5BP37_COLSI</name>
<comment type="caution">
    <text evidence="2">The sequence shown here is derived from an EMBL/GenBank/DDBJ whole genome shotgun (WGS) entry which is preliminary data.</text>
</comment>
<evidence type="ECO:0000313" key="2">
    <source>
        <dbReference type="EMBL" id="KAF4841235.1"/>
    </source>
</evidence>
<organism evidence="2 3">
    <name type="scientific">Colletotrichum siamense</name>
    <name type="common">Anthracnose fungus</name>
    <dbReference type="NCBI Taxonomy" id="690259"/>
    <lineage>
        <taxon>Eukaryota</taxon>
        <taxon>Fungi</taxon>
        <taxon>Dikarya</taxon>
        <taxon>Ascomycota</taxon>
        <taxon>Pezizomycotina</taxon>
        <taxon>Sordariomycetes</taxon>
        <taxon>Hypocreomycetidae</taxon>
        <taxon>Glomerellales</taxon>
        <taxon>Glomerellaceae</taxon>
        <taxon>Colletotrichum</taxon>
        <taxon>Colletotrichum gloeosporioides species complex</taxon>
    </lineage>
</organism>
<dbReference type="EMBL" id="QPMT01000108">
    <property type="protein sequence ID" value="KAF4841235.1"/>
    <property type="molecule type" value="Genomic_DNA"/>
</dbReference>
<evidence type="ECO:0000313" key="3">
    <source>
        <dbReference type="Proteomes" id="UP000711996"/>
    </source>
</evidence>